<accession>A0A7R7IB83</accession>
<feature type="transmembrane region" description="Helical" evidence="1">
    <location>
        <begin position="95"/>
        <end position="117"/>
    </location>
</feature>
<protein>
    <recommendedName>
        <fullName evidence="4">ABC transporter permease</fullName>
    </recommendedName>
</protein>
<feature type="transmembrane region" description="Helical" evidence="1">
    <location>
        <begin position="53"/>
        <end position="74"/>
    </location>
</feature>
<feature type="transmembrane region" description="Helical" evidence="1">
    <location>
        <begin position="217"/>
        <end position="236"/>
    </location>
</feature>
<dbReference type="RefSeq" id="WP_271714541.1">
    <property type="nucleotide sequence ID" value="NZ_AP024169.1"/>
</dbReference>
<proteinExistence type="predicted"/>
<evidence type="ECO:0000313" key="2">
    <source>
        <dbReference type="EMBL" id="BCN29257.1"/>
    </source>
</evidence>
<organism evidence="2 3">
    <name type="scientific">Anaeromicropila herbilytica</name>
    <dbReference type="NCBI Taxonomy" id="2785025"/>
    <lineage>
        <taxon>Bacteria</taxon>
        <taxon>Bacillati</taxon>
        <taxon>Bacillota</taxon>
        <taxon>Clostridia</taxon>
        <taxon>Lachnospirales</taxon>
        <taxon>Lachnospiraceae</taxon>
        <taxon>Anaeromicropila</taxon>
    </lineage>
</organism>
<feature type="transmembrane region" description="Helical" evidence="1">
    <location>
        <begin position="137"/>
        <end position="158"/>
    </location>
</feature>
<keyword evidence="3" id="KW-1185">Reference proteome</keyword>
<dbReference type="EMBL" id="AP024169">
    <property type="protein sequence ID" value="BCN29257.1"/>
    <property type="molecule type" value="Genomic_DNA"/>
</dbReference>
<dbReference type="AlphaFoldDB" id="A0A7R7IB83"/>
<gene>
    <name evidence="2" type="ORF">bsdtb5_05520</name>
</gene>
<dbReference type="Pfam" id="PF12730">
    <property type="entry name" value="ABC2_membrane_4"/>
    <property type="match status" value="1"/>
</dbReference>
<dbReference type="KEGG" id="ahb:bsdtb5_05520"/>
<feature type="transmembrane region" description="Helical" evidence="1">
    <location>
        <begin position="16"/>
        <end position="33"/>
    </location>
</feature>
<name>A0A7R7IB83_9FIRM</name>
<keyword evidence="1" id="KW-1133">Transmembrane helix</keyword>
<keyword evidence="1" id="KW-0472">Membrane</keyword>
<dbReference type="Proteomes" id="UP000595897">
    <property type="component" value="Chromosome"/>
</dbReference>
<sequence length="240" mass="27351">MSRLIRSEILKLKNTPFYKVLIGISIILPLIGTEINASSLKQSSWESFINQNLWISIMLVWLIYLLVLGCFLFIREKEERTIDNLFIIPIGRIELVIAKLVVLFLFTLMITTLSYVTNLFYLILGFSVDGKEFVLGFVKYISGGILMFGALLLVYGMIHLFNVKYFGAFIISAVYLIISFVGMWNPYASSLLPSVAVLRIIGCGYQISYGYPFDISVYSYVLNVCINVVLLFLYGYKNNK</sequence>
<evidence type="ECO:0008006" key="4">
    <source>
        <dbReference type="Google" id="ProtNLM"/>
    </source>
</evidence>
<evidence type="ECO:0000256" key="1">
    <source>
        <dbReference type="SAM" id="Phobius"/>
    </source>
</evidence>
<feature type="transmembrane region" description="Helical" evidence="1">
    <location>
        <begin position="165"/>
        <end position="184"/>
    </location>
</feature>
<keyword evidence="1" id="KW-0812">Transmembrane</keyword>
<reference evidence="2 3" key="1">
    <citation type="submission" date="2020-11" db="EMBL/GenBank/DDBJ databases">
        <title>Draft genome sequencing of a Lachnospiraceae strain isolated from anoxic soil subjected to BSD treatment.</title>
        <authorList>
            <person name="Uek A."/>
            <person name="Tonouchi A."/>
        </authorList>
    </citation>
    <scope>NUCLEOTIDE SEQUENCE [LARGE SCALE GENOMIC DNA]</scope>
    <source>
        <strain evidence="2 3">TB5</strain>
    </source>
</reference>
<evidence type="ECO:0000313" key="3">
    <source>
        <dbReference type="Proteomes" id="UP000595897"/>
    </source>
</evidence>